<dbReference type="Gene3D" id="3.90.850.10">
    <property type="entry name" value="Fumarylacetoacetase-like, C-terminal domain"/>
    <property type="match status" value="1"/>
</dbReference>
<proteinExistence type="predicted"/>
<evidence type="ECO:0000313" key="4">
    <source>
        <dbReference type="Proteomes" id="UP000663444"/>
    </source>
</evidence>
<dbReference type="KEGG" id="ares:IWH25_18315"/>
<organism evidence="3 4">
    <name type="scientific">Azospira restricta</name>
    <dbReference type="NCBI Taxonomy" id="404405"/>
    <lineage>
        <taxon>Bacteria</taxon>
        <taxon>Pseudomonadati</taxon>
        <taxon>Pseudomonadota</taxon>
        <taxon>Betaproteobacteria</taxon>
        <taxon>Rhodocyclales</taxon>
        <taxon>Rhodocyclaceae</taxon>
        <taxon>Azospira</taxon>
    </lineage>
</organism>
<evidence type="ECO:0000313" key="3">
    <source>
        <dbReference type="EMBL" id="QRJ63666.1"/>
    </source>
</evidence>
<dbReference type="RefSeq" id="WP_203387197.1">
    <property type="nucleotide sequence ID" value="NZ_CP064781.1"/>
</dbReference>
<keyword evidence="1" id="KW-0479">Metal-binding</keyword>
<keyword evidence="3" id="KW-0378">Hydrolase</keyword>
<protein>
    <submittedName>
        <fullName evidence="3">Fumarylacetoacetate hydrolase family protein</fullName>
    </submittedName>
</protein>
<dbReference type="SUPFAM" id="SSF56529">
    <property type="entry name" value="FAH"/>
    <property type="match status" value="1"/>
</dbReference>
<dbReference type="GO" id="GO:0018773">
    <property type="term" value="F:acetylpyruvate hydrolase activity"/>
    <property type="evidence" value="ECO:0007669"/>
    <property type="project" value="TreeGrafter"/>
</dbReference>
<dbReference type="InterPro" id="IPR011234">
    <property type="entry name" value="Fumarylacetoacetase-like_C"/>
</dbReference>
<dbReference type="InterPro" id="IPR036663">
    <property type="entry name" value="Fumarylacetoacetase_C_sf"/>
</dbReference>
<feature type="domain" description="Fumarylacetoacetase-like C-terminal" evidence="2">
    <location>
        <begin position="27"/>
        <end position="236"/>
    </location>
</feature>
<dbReference type="Pfam" id="PF01557">
    <property type="entry name" value="FAA_hydrolase"/>
    <property type="match status" value="1"/>
</dbReference>
<reference evidence="3" key="1">
    <citation type="submission" date="2020-11" db="EMBL/GenBank/DDBJ databases">
        <title>Azospira restricta DSM 18626 genome sequence.</title>
        <authorList>
            <person name="Moe W.M."/>
        </authorList>
    </citation>
    <scope>NUCLEOTIDE SEQUENCE</scope>
    <source>
        <strain evidence="3">DSM 18626</strain>
    </source>
</reference>
<dbReference type="PANTHER" id="PTHR11820">
    <property type="entry name" value="ACYLPYRUVASE"/>
    <property type="match status" value="1"/>
</dbReference>
<dbReference type="EMBL" id="CP064781">
    <property type="protein sequence ID" value="QRJ63666.1"/>
    <property type="molecule type" value="Genomic_DNA"/>
</dbReference>
<dbReference type="GO" id="GO:0046872">
    <property type="term" value="F:metal ion binding"/>
    <property type="evidence" value="ECO:0007669"/>
    <property type="project" value="UniProtKB-KW"/>
</dbReference>
<evidence type="ECO:0000256" key="1">
    <source>
        <dbReference type="ARBA" id="ARBA00022723"/>
    </source>
</evidence>
<dbReference type="Proteomes" id="UP000663444">
    <property type="component" value="Chromosome"/>
</dbReference>
<name>A0A974Y380_9RHOO</name>
<dbReference type="AlphaFoldDB" id="A0A974Y380"/>
<gene>
    <name evidence="3" type="ORF">IWH25_18315</name>
</gene>
<dbReference type="PANTHER" id="PTHR11820:SF90">
    <property type="entry name" value="FLUTATHIONE S-TRANSFERASE"/>
    <property type="match status" value="1"/>
</dbReference>
<sequence length="237" mass="24963">MSYVFPPAPQPGLAVAGSTARFPIRRVYCVGRNYADHAREMGAFDQADGREPPFFFSKPADAVVAGGDVPYPPATAKLQHEVELVVALGPETATHGNGGADIPVAKALQCVYGYAVGLDLTRRDVQARAKEKGHPWDMGKGFDASAPTGLLHPVAAIGHPQQGAIWLRVNGEMRQQGDLADMSWKVAEVVANLSTFVRLAPGDLIFTGTPAGVSTVVRGDVLEGGVAGVGELKIRLV</sequence>
<accession>A0A974Y380</accession>
<evidence type="ECO:0000259" key="2">
    <source>
        <dbReference type="Pfam" id="PF01557"/>
    </source>
</evidence>
<keyword evidence="4" id="KW-1185">Reference proteome</keyword>